<dbReference type="GeneID" id="67182142"/>
<evidence type="ECO:0000313" key="2">
    <source>
        <dbReference type="Proteomes" id="UP000006683"/>
    </source>
</evidence>
<reference evidence="1 2" key="1">
    <citation type="journal article" date="2010" name="Stand. Genomic Sci.">
        <title>Complete genome sequence of Ferrimonas balearica type strain (PAT).</title>
        <authorList>
            <person name="Nolan M."/>
            <person name="Sikorski J."/>
            <person name="Davenport K."/>
            <person name="Lucas S."/>
            <person name="Glavina Del Rio T."/>
            <person name="Tice H."/>
            <person name="Cheng J."/>
            <person name="Goodwin L."/>
            <person name="Pitluck S."/>
            <person name="Liolios K."/>
            <person name="Ivanova N."/>
            <person name="Mavromatis K."/>
            <person name="Ovchinnikova G."/>
            <person name="Pati A."/>
            <person name="Chen A."/>
            <person name="Palaniappan K."/>
            <person name="Land M."/>
            <person name="Hauser L."/>
            <person name="Chang Y."/>
            <person name="Jeffries C."/>
            <person name="Tapia R."/>
            <person name="Brettin T."/>
            <person name="Detter J."/>
            <person name="Han C."/>
            <person name="Yasawong M."/>
            <person name="Rohde M."/>
            <person name="Tindall B."/>
            <person name="Goker M."/>
            <person name="Woyke T."/>
            <person name="Bristow J."/>
            <person name="Eisen J."/>
            <person name="Markowitz V."/>
            <person name="Hugenholtz P."/>
            <person name="Kyrpides N."/>
            <person name="Klenk H."/>
            <person name="Lapidus A."/>
        </authorList>
    </citation>
    <scope>NUCLEOTIDE SEQUENCE [LARGE SCALE GENOMIC DNA]</scope>
    <source>
        <strain evidence="2">DSM 9799 / CCM 4581 / KCTC 23876 / PAT</strain>
    </source>
</reference>
<dbReference type="RefSeq" id="WP_013345440.1">
    <property type="nucleotide sequence ID" value="NC_014541.1"/>
</dbReference>
<dbReference type="STRING" id="550540.Fbal_1931"/>
<dbReference type="HOGENOM" id="CLU_183761_0_0_6"/>
<dbReference type="Proteomes" id="UP000006683">
    <property type="component" value="Chromosome"/>
</dbReference>
<dbReference type="KEGG" id="fbl:Fbal_1931"/>
<evidence type="ECO:0000313" key="1">
    <source>
        <dbReference type="EMBL" id="ADN76134.1"/>
    </source>
</evidence>
<dbReference type="AlphaFoldDB" id="E1ST87"/>
<accession>E1ST87</accession>
<gene>
    <name evidence="1" type="ordered locus">Fbal_1931</name>
</gene>
<dbReference type="EMBL" id="CP002209">
    <property type="protein sequence ID" value="ADN76134.1"/>
    <property type="molecule type" value="Genomic_DNA"/>
</dbReference>
<organism evidence="1 2">
    <name type="scientific">Ferrimonas balearica (strain DSM 9799 / CCM 4581 / KCTC 23876 / PAT)</name>
    <dbReference type="NCBI Taxonomy" id="550540"/>
    <lineage>
        <taxon>Bacteria</taxon>
        <taxon>Pseudomonadati</taxon>
        <taxon>Pseudomonadota</taxon>
        <taxon>Gammaproteobacteria</taxon>
        <taxon>Alteromonadales</taxon>
        <taxon>Ferrimonadaceae</taxon>
        <taxon>Ferrimonas</taxon>
    </lineage>
</organism>
<name>E1ST87_FERBD</name>
<keyword evidence="2" id="KW-1185">Reference proteome</keyword>
<proteinExistence type="predicted"/>
<sequence length="104" mass="12068">MSMKSAKEFAVWMIERFGDVESGVYLSKSELRELSGRQTLRQDFIADVHFELTRHGMGFVSDAMKGKYYLFYLPEVHWKSVADRYATPNNIHPLSRPKLSHQNG</sequence>
<dbReference type="eggNOG" id="ENOG50332T4">
    <property type="taxonomic scope" value="Bacteria"/>
</dbReference>
<protein>
    <submittedName>
        <fullName evidence="1">Uncharacterized protein</fullName>
    </submittedName>
</protein>